<evidence type="ECO:0000313" key="1">
    <source>
        <dbReference type="EMBL" id="KKL48835.1"/>
    </source>
</evidence>
<reference evidence="1" key="1">
    <citation type="journal article" date="2015" name="Nature">
        <title>Complex archaea that bridge the gap between prokaryotes and eukaryotes.</title>
        <authorList>
            <person name="Spang A."/>
            <person name="Saw J.H."/>
            <person name="Jorgensen S.L."/>
            <person name="Zaremba-Niedzwiedzka K."/>
            <person name="Martijn J."/>
            <person name="Lind A.E."/>
            <person name="van Eijk R."/>
            <person name="Schleper C."/>
            <person name="Guy L."/>
            <person name="Ettema T.J."/>
        </authorList>
    </citation>
    <scope>NUCLEOTIDE SEQUENCE</scope>
</reference>
<dbReference type="EMBL" id="LAZR01033178">
    <property type="protein sequence ID" value="KKL48835.1"/>
    <property type="molecule type" value="Genomic_DNA"/>
</dbReference>
<protein>
    <submittedName>
        <fullName evidence="1">Uncharacterized protein</fullName>
    </submittedName>
</protein>
<accession>A0A0F9EV50</accession>
<comment type="caution">
    <text evidence="1">The sequence shown here is derived from an EMBL/GenBank/DDBJ whole genome shotgun (WGS) entry which is preliminary data.</text>
</comment>
<name>A0A0F9EV50_9ZZZZ</name>
<proteinExistence type="predicted"/>
<organism evidence="1">
    <name type="scientific">marine sediment metagenome</name>
    <dbReference type="NCBI Taxonomy" id="412755"/>
    <lineage>
        <taxon>unclassified sequences</taxon>
        <taxon>metagenomes</taxon>
        <taxon>ecological metagenomes</taxon>
    </lineage>
</organism>
<dbReference type="AlphaFoldDB" id="A0A0F9EV50"/>
<sequence length="134" mass="14349">MKARAGWAALVFVALLLFIGVADVSAAPTDDAGVVEAVWTPTASPPVVLVPLAVLPYEANYMYSTLNSNSETIPVLTDAEALAQLDIATRVSAPRISAMVNTGKRTIHIDRLYRGVLGRFRTGIQLWQEPSVLG</sequence>
<gene>
    <name evidence="1" type="ORF">LCGC14_2321560</name>
</gene>